<proteinExistence type="predicted"/>
<comment type="caution">
    <text evidence="1">The sequence shown here is derived from an EMBL/GenBank/DDBJ whole genome shotgun (WGS) entry which is preliminary data.</text>
</comment>
<dbReference type="SUPFAM" id="SSF52540">
    <property type="entry name" value="P-loop containing nucleoside triphosphate hydrolases"/>
    <property type="match status" value="1"/>
</dbReference>
<dbReference type="PIRSF" id="PIRSF037290">
    <property type="entry name" value="UCP037290"/>
    <property type="match status" value="1"/>
</dbReference>
<keyword evidence="2" id="KW-1185">Reference proteome</keyword>
<dbReference type="Proteomes" id="UP000561045">
    <property type="component" value="Unassembled WGS sequence"/>
</dbReference>
<dbReference type="Gene3D" id="3.40.50.300">
    <property type="entry name" value="P-loop containing nucleotide triphosphate hydrolases"/>
    <property type="match status" value="1"/>
</dbReference>
<organism evidence="1 2">
    <name type="scientific">Niveibacterium umoris</name>
    <dbReference type="NCBI Taxonomy" id="1193620"/>
    <lineage>
        <taxon>Bacteria</taxon>
        <taxon>Pseudomonadati</taxon>
        <taxon>Pseudomonadota</taxon>
        <taxon>Betaproteobacteria</taxon>
        <taxon>Rhodocyclales</taxon>
        <taxon>Rhodocyclaceae</taxon>
        <taxon>Niveibacterium</taxon>
    </lineage>
</organism>
<dbReference type="NCBIfam" id="NF033429">
    <property type="entry name" value="ImuA_translesion"/>
    <property type="match status" value="1"/>
</dbReference>
<accession>A0A840BCP6</accession>
<dbReference type="InterPro" id="IPR027417">
    <property type="entry name" value="P-loop_NTPase"/>
</dbReference>
<dbReference type="EMBL" id="JACIET010000001">
    <property type="protein sequence ID" value="MBB4011301.1"/>
    <property type="molecule type" value="Genomic_DNA"/>
</dbReference>
<dbReference type="InterPro" id="IPR017166">
    <property type="entry name" value="UCP037290"/>
</dbReference>
<name>A0A840BCP6_9RHOO</name>
<reference evidence="1 2" key="1">
    <citation type="submission" date="2020-08" db="EMBL/GenBank/DDBJ databases">
        <title>Genomic Encyclopedia of Type Strains, Phase IV (KMG-IV): sequencing the most valuable type-strain genomes for metagenomic binning, comparative biology and taxonomic classification.</title>
        <authorList>
            <person name="Goeker M."/>
        </authorList>
    </citation>
    <scope>NUCLEOTIDE SEQUENCE [LARGE SCALE GENOMIC DNA]</scope>
    <source>
        <strain evidence="1 2">DSM 106739</strain>
    </source>
</reference>
<dbReference type="InterPro" id="IPR047610">
    <property type="entry name" value="ImuA_translesion"/>
</dbReference>
<protein>
    <recommendedName>
        <fullName evidence="3">Translesion DNA synthesis-associated protein ImuA</fullName>
    </recommendedName>
</protein>
<sequence>MSQAPLPISALLQRADLWRGDALGRVEEASSTGFDALDAALPGGGWPQGALTELLLPAAGLGGGLGEVSLLMPALRALESDAGWVALVAPPWLPHAAAWQAAGQSLSRLLIVEAGRDDAAWASEQLLASGAVAALLAWLPDSDARALRRLQLAMAERRTLAFVFRGEQQATSASPAPLRIALGASDSGLALRILKRRGPPLAQPLLLEVARPVSWARLAARRPLAVPSLPVARLASVVARTPVRALASALRR</sequence>
<gene>
    <name evidence="1" type="ORF">GGR36_000609</name>
</gene>
<evidence type="ECO:0008006" key="3">
    <source>
        <dbReference type="Google" id="ProtNLM"/>
    </source>
</evidence>
<dbReference type="AlphaFoldDB" id="A0A840BCP6"/>
<evidence type="ECO:0000313" key="1">
    <source>
        <dbReference type="EMBL" id="MBB4011301.1"/>
    </source>
</evidence>
<dbReference type="RefSeq" id="WP_183631720.1">
    <property type="nucleotide sequence ID" value="NZ_BAABLE010000011.1"/>
</dbReference>
<evidence type="ECO:0000313" key="2">
    <source>
        <dbReference type="Proteomes" id="UP000561045"/>
    </source>
</evidence>